<organism evidence="2 3">
    <name type="scientific">Sphingomonas hengshuiensis</name>
    <dbReference type="NCBI Taxonomy" id="1609977"/>
    <lineage>
        <taxon>Bacteria</taxon>
        <taxon>Pseudomonadati</taxon>
        <taxon>Pseudomonadota</taxon>
        <taxon>Alphaproteobacteria</taxon>
        <taxon>Sphingomonadales</taxon>
        <taxon>Sphingomonadaceae</taxon>
        <taxon>Sphingomonas</taxon>
    </lineage>
</organism>
<accession>A0A7U4J6A0</accession>
<reference evidence="2 3" key="2">
    <citation type="submission" date="2015-02" db="EMBL/GenBank/DDBJ databases">
        <title>The complete genome of Sphingomonas hengshuiensis sp. WHSC-8 isolated from soil of Hengshui Lake.</title>
        <authorList>
            <person name="Wei S."/>
            <person name="Guo J."/>
            <person name="Su C."/>
            <person name="Wu R."/>
            <person name="Zhang Z."/>
            <person name="Liang K."/>
            <person name="Li H."/>
            <person name="Wang T."/>
            <person name="Liu H."/>
            <person name="Zhang C."/>
            <person name="Li Z."/>
            <person name="Wang Q."/>
            <person name="Meng J."/>
        </authorList>
    </citation>
    <scope>NUCLEOTIDE SEQUENCE [LARGE SCALE GENOMIC DNA]</scope>
    <source>
        <strain evidence="2 3">WHSC-8</strain>
    </source>
</reference>
<evidence type="ECO:0000313" key="2">
    <source>
        <dbReference type="EMBL" id="AJP71027.1"/>
    </source>
</evidence>
<protein>
    <submittedName>
        <fullName evidence="2">Uncharacterized protein</fullName>
    </submittedName>
</protein>
<keyword evidence="3" id="KW-1185">Reference proteome</keyword>
<evidence type="ECO:0000256" key="1">
    <source>
        <dbReference type="SAM" id="MobiDB-lite"/>
    </source>
</evidence>
<dbReference type="Proteomes" id="UP000032300">
    <property type="component" value="Chromosome"/>
</dbReference>
<feature type="region of interest" description="Disordered" evidence="1">
    <location>
        <begin position="1"/>
        <end position="22"/>
    </location>
</feature>
<dbReference type="AlphaFoldDB" id="A0A7U4J6A0"/>
<reference evidence="2 3" key="1">
    <citation type="journal article" date="2015" name="Int. J. Syst. Evol. Microbiol.">
        <title>Sphingomonas hengshuiensis sp. nov., isolated from lake wetland.</title>
        <authorList>
            <person name="Wei S."/>
            <person name="Wang T."/>
            <person name="Liu H."/>
            <person name="Zhang C."/>
            <person name="Guo J."/>
            <person name="Wang Q."/>
            <person name="Liang K."/>
            <person name="Zhang Z."/>
        </authorList>
    </citation>
    <scope>NUCLEOTIDE SEQUENCE [LARGE SCALE GENOMIC DNA]</scope>
    <source>
        <strain evidence="2 3">WHSC-8</strain>
    </source>
</reference>
<evidence type="ECO:0000313" key="3">
    <source>
        <dbReference type="Proteomes" id="UP000032300"/>
    </source>
</evidence>
<sequence length="72" mass="8013">MADLVNSYRSHAEKAQADADAATLDNVRDRNLRAAHAWTQMADRQERTERARATREGSSSAAVLEPLEQETT</sequence>
<feature type="compositionally biased region" description="Basic and acidic residues" evidence="1">
    <location>
        <begin position="43"/>
        <end position="55"/>
    </location>
</feature>
<proteinExistence type="predicted"/>
<dbReference type="RefSeq" id="WP_044330355.1">
    <property type="nucleotide sequence ID" value="NZ_CP010836.1"/>
</dbReference>
<feature type="region of interest" description="Disordered" evidence="1">
    <location>
        <begin position="39"/>
        <end position="72"/>
    </location>
</feature>
<name>A0A7U4J6A0_9SPHN</name>
<dbReference type="KEGG" id="sphi:TS85_03110"/>
<dbReference type="EMBL" id="CP010836">
    <property type="protein sequence ID" value="AJP71027.1"/>
    <property type="molecule type" value="Genomic_DNA"/>
</dbReference>
<gene>
    <name evidence="2" type="ORF">TS85_03110</name>
</gene>